<name>A0A0A8ZL18_ARUDO</name>
<dbReference type="EMBL" id="GBRH01257816">
    <property type="protein sequence ID" value="JAD40079.1"/>
    <property type="molecule type" value="Transcribed_RNA"/>
</dbReference>
<proteinExistence type="predicted"/>
<accession>A0A0A8ZL18</accession>
<reference evidence="1" key="1">
    <citation type="submission" date="2014-09" db="EMBL/GenBank/DDBJ databases">
        <authorList>
            <person name="Magalhaes I.L.F."/>
            <person name="Oliveira U."/>
            <person name="Santos F.R."/>
            <person name="Vidigal T.H.D.A."/>
            <person name="Brescovit A.D."/>
            <person name="Santos A.J."/>
        </authorList>
    </citation>
    <scope>NUCLEOTIDE SEQUENCE</scope>
    <source>
        <tissue evidence="1">Shoot tissue taken approximately 20 cm above the soil surface</tissue>
    </source>
</reference>
<protein>
    <submittedName>
        <fullName evidence="1">Uncharacterized protein</fullName>
    </submittedName>
</protein>
<evidence type="ECO:0000313" key="1">
    <source>
        <dbReference type="EMBL" id="JAD40079.1"/>
    </source>
</evidence>
<reference evidence="1" key="2">
    <citation type="journal article" date="2015" name="Data Brief">
        <title>Shoot transcriptome of the giant reed, Arundo donax.</title>
        <authorList>
            <person name="Barrero R.A."/>
            <person name="Guerrero F.D."/>
            <person name="Moolhuijzen P."/>
            <person name="Goolsby J.A."/>
            <person name="Tidwell J."/>
            <person name="Bellgard S.E."/>
            <person name="Bellgard M.I."/>
        </authorList>
    </citation>
    <scope>NUCLEOTIDE SEQUENCE</scope>
    <source>
        <tissue evidence="1">Shoot tissue taken approximately 20 cm above the soil surface</tissue>
    </source>
</reference>
<sequence>MSHKDSDPYYMENISYFREPQLVHLSNSTEGIAVISELKCFTKLIVNNHAFAA</sequence>
<organism evidence="1">
    <name type="scientific">Arundo donax</name>
    <name type="common">Giant reed</name>
    <name type="synonym">Donax arundinaceus</name>
    <dbReference type="NCBI Taxonomy" id="35708"/>
    <lineage>
        <taxon>Eukaryota</taxon>
        <taxon>Viridiplantae</taxon>
        <taxon>Streptophyta</taxon>
        <taxon>Embryophyta</taxon>
        <taxon>Tracheophyta</taxon>
        <taxon>Spermatophyta</taxon>
        <taxon>Magnoliopsida</taxon>
        <taxon>Liliopsida</taxon>
        <taxon>Poales</taxon>
        <taxon>Poaceae</taxon>
        <taxon>PACMAD clade</taxon>
        <taxon>Arundinoideae</taxon>
        <taxon>Arundineae</taxon>
        <taxon>Arundo</taxon>
    </lineage>
</organism>
<dbReference type="AlphaFoldDB" id="A0A0A8ZL18"/>